<evidence type="ECO:0000313" key="3">
    <source>
        <dbReference type="Proteomes" id="UP001497516"/>
    </source>
</evidence>
<protein>
    <submittedName>
        <fullName evidence="2">Uncharacterized protein</fullName>
    </submittedName>
</protein>
<feature type="chain" id="PRO_5043584377" evidence="1">
    <location>
        <begin position="23"/>
        <end position="174"/>
    </location>
</feature>
<keyword evidence="1" id="KW-0732">Signal</keyword>
<evidence type="ECO:0000256" key="1">
    <source>
        <dbReference type="SAM" id="SignalP"/>
    </source>
</evidence>
<sequence>MRGALSSLLLLCSLLGRWIARAAVAFFEASWRNQKVGVGLYNPDCSKYKEISMANSLRLPAVGVPLPAKNARRVERHRRQCLQKRLRPSPFSDMEDQEERPIKRLRRELSALWRFWLPHSFEMEEDEPGRALFAGEKTEDRIELPESQGEIDRSIPFGEGCCPVKLRLENDDLD</sequence>
<feature type="signal peptide" evidence="1">
    <location>
        <begin position="1"/>
        <end position="22"/>
    </location>
</feature>
<reference evidence="2 3" key="1">
    <citation type="submission" date="2024-04" db="EMBL/GenBank/DDBJ databases">
        <authorList>
            <person name="Fracassetti M."/>
        </authorList>
    </citation>
    <scope>NUCLEOTIDE SEQUENCE [LARGE SCALE GENOMIC DNA]</scope>
</reference>
<dbReference type="AlphaFoldDB" id="A0AAV2CFD6"/>
<dbReference type="Proteomes" id="UP001497516">
    <property type="component" value="Chromosome 1"/>
</dbReference>
<gene>
    <name evidence="2" type="ORF">LTRI10_LOCUS2329</name>
</gene>
<accession>A0AAV2CFD6</accession>
<name>A0AAV2CFD6_9ROSI</name>
<keyword evidence="3" id="KW-1185">Reference proteome</keyword>
<organism evidence="2 3">
    <name type="scientific">Linum trigynum</name>
    <dbReference type="NCBI Taxonomy" id="586398"/>
    <lineage>
        <taxon>Eukaryota</taxon>
        <taxon>Viridiplantae</taxon>
        <taxon>Streptophyta</taxon>
        <taxon>Embryophyta</taxon>
        <taxon>Tracheophyta</taxon>
        <taxon>Spermatophyta</taxon>
        <taxon>Magnoliopsida</taxon>
        <taxon>eudicotyledons</taxon>
        <taxon>Gunneridae</taxon>
        <taxon>Pentapetalae</taxon>
        <taxon>rosids</taxon>
        <taxon>fabids</taxon>
        <taxon>Malpighiales</taxon>
        <taxon>Linaceae</taxon>
        <taxon>Linum</taxon>
    </lineage>
</organism>
<proteinExistence type="predicted"/>
<evidence type="ECO:0000313" key="2">
    <source>
        <dbReference type="EMBL" id="CAL1354526.1"/>
    </source>
</evidence>
<dbReference type="EMBL" id="OZ034813">
    <property type="protein sequence ID" value="CAL1354526.1"/>
    <property type="molecule type" value="Genomic_DNA"/>
</dbReference>